<proteinExistence type="predicted"/>
<reference evidence="2" key="2">
    <citation type="submission" date="2024-06" db="EMBL/GenBank/DDBJ databases">
        <authorList>
            <person name="Li S."/>
        </authorList>
    </citation>
    <scope>NUCLEOTIDE SEQUENCE</scope>
    <source>
        <strain evidence="2">SR10</strain>
    </source>
</reference>
<dbReference type="AlphaFoldDB" id="A0AAU8MTL1"/>
<dbReference type="RefSeq" id="WP_336132448.1">
    <property type="nucleotide sequence ID" value="NZ_CP159925.1"/>
</dbReference>
<evidence type="ECO:0000313" key="2">
    <source>
        <dbReference type="EMBL" id="XCO75343.1"/>
    </source>
</evidence>
<dbReference type="InterPro" id="IPR025630">
    <property type="entry name" value="DUF4288"/>
</dbReference>
<evidence type="ECO:0000313" key="1">
    <source>
        <dbReference type="EMBL" id="MEI2456438.1"/>
    </source>
</evidence>
<gene>
    <name evidence="2" type="ORF">ABU614_00660</name>
    <name evidence="1" type="ORF">V2J18_17390</name>
</gene>
<name>A0AAU8MTL1_9GAMM</name>
<reference evidence="1 3" key="1">
    <citation type="submission" date="2024-02" db="EMBL/GenBank/DDBJ databases">
        <title>Lysobacter Genome Sequencing and Mining.</title>
        <authorList>
            <person name="Bierman J."/>
            <person name="Walker M.C."/>
        </authorList>
    </citation>
    <scope>NUCLEOTIDE SEQUENCE [LARGE SCALE GENOMIC DNA]</scope>
    <source>
        <strain evidence="1 3">PB6250</strain>
    </source>
</reference>
<dbReference type="Pfam" id="PF14119">
    <property type="entry name" value="DUF4288"/>
    <property type="match status" value="1"/>
</dbReference>
<keyword evidence="3" id="KW-1185">Reference proteome</keyword>
<protein>
    <submittedName>
        <fullName evidence="2">DUF4288 domain-containing protein</fullName>
    </submittedName>
</protein>
<dbReference type="EMBL" id="JBANDL010000002">
    <property type="protein sequence ID" value="MEI2456438.1"/>
    <property type="molecule type" value="Genomic_DNA"/>
</dbReference>
<accession>A0AAU8MTL1</accession>
<dbReference type="EMBL" id="CP159925">
    <property type="protein sequence ID" value="XCO75343.1"/>
    <property type="molecule type" value="Genomic_DNA"/>
</dbReference>
<organism evidence="2">
    <name type="scientific">Lysobacter firmicutimachus</name>
    <dbReference type="NCBI Taxonomy" id="1792846"/>
    <lineage>
        <taxon>Bacteria</taxon>
        <taxon>Pseudomonadati</taxon>
        <taxon>Pseudomonadota</taxon>
        <taxon>Gammaproteobacteria</taxon>
        <taxon>Lysobacterales</taxon>
        <taxon>Lysobacteraceae</taxon>
        <taxon>Lysobacter</taxon>
    </lineage>
</organism>
<evidence type="ECO:0000313" key="3">
    <source>
        <dbReference type="Proteomes" id="UP001387215"/>
    </source>
</evidence>
<dbReference type="Proteomes" id="UP001387215">
    <property type="component" value="Unassembled WGS sequence"/>
</dbReference>
<sequence length="119" mass="13146">MTGNDSEAGPTDERGGEGCWFAASLMYQACHRPPREDGLWEERIVLIRAGSQTQALEQAERLGPVDEVGYATSEGEVQWRFVRVDRVCAIEAEVLGSGTEVFSRFLNTEEAEGLARPLK</sequence>